<dbReference type="FunFam" id="1.20.5.190:FF:000055">
    <property type="entry name" value="Putative microtubule-associated protein futsch"/>
    <property type="match status" value="1"/>
</dbReference>
<dbReference type="Pfam" id="PF00612">
    <property type="entry name" value="IQ"/>
    <property type="match status" value="2"/>
</dbReference>
<protein>
    <recommendedName>
        <fullName evidence="1">BACK domain-containing protein</fullName>
    </recommendedName>
</protein>
<dbReference type="AlphaFoldDB" id="A0A4Y2LWN4"/>
<dbReference type="SMART" id="SM00015">
    <property type="entry name" value="IQ"/>
    <property type="match status" value="2"/>
</dbReference>
<proteinExistence type="predicted"/>
<dbReference type="Gene3D" id="1.25.40.420">
    <property type="match status" value="1"/>
</dbReference>
<feature type="domain" description="BACK" evidence="1">
    <location>
        <begin position="10"/>
        <end position="56"/>
    </location>
</feature>
<keyword evidence="3" id="KW-1185">Reference proteome</keyword>
<name>A0A4Y2LWN4_ARAVE</name>
<dbReference type="SUPFAM" id="SSF117281">
    <property type="entry name" value="Kelch motif"/>
    <property type="match status" value="1"/>
</dbReference>
<organism evidence="2 3">
    <name type="scientific">Araneus ventricosus</name>
    <name type="common">Orbweaver spider</name>
    <name type="synonym">Epeira ventricosa</name>
    <dbReference type="NCBI Taxonomy" id="182803"/>
    <lineage>
        <taxon>Eukaryota</taxon>
        <taxon>Metazoa</taxon>
        <taxon>Ecdysozoa</taxon>
        <taxon>Arthropoda</taxon>
        <taxon>Chelicerata</taxon>
        <taxon>Arachnida</taxon>
        <taxon>Araneae</taxon>
        <taxon>Araneomorphae</taxon>
        <taxon>Entelegynae</taxon>
        <taxon>Araneoidea</taxon>
        <taxon>Araneidae</taxon>
        <taxon>Araneus</taxon>
    </lineage>
</organism>
<comment type="caution">
    <text evidence="2">The sequence shown here is derived from an EMBL/GenBank/DDBJ whole genome shotgun (WGS) entry which is preliminary data.</text>
</comment>
<dbReference type="EMBL" id="BGPR01006318">
    <property type="protein sequence ID" value="GBN17936.1"/>
    <property type="molecule type" value="Genomic_DNA"/>
</dbReference>
<dbReference type="Gene3D" id="1.20.5.190">
    <property type="match status" value="1"/>
</dbReference>
<dbReference type="InterPro" id="IPR015915">
    <property type="entry name" value="Kelch-typ_b-propeller"/>
</dbReference>
<sequence length="292" mass="33471">MGRNIEVHFGIISEVIVFLAALKWINHKYLEREEYIVVVFERIRFPLMSKEEILACYHPPILSGIVKIPEVKQSLLNATCYILSKSLGQENLFSELAADQRKFLFEGEPMILWDLCMYEPDKFEVNRRNHAATKIQAAVRGCLTRKHLRESMSLAHCAAVVIQSAFRGYLVRKELKMEEKKSEELADSLLTFPKTRKVNENESFPNKTSYYESLMKSYENASSPPLLYIMGGFNPDMKGEGGEIYVFGGFSTETMSQISDAIYFDKKEQMWLPLSDIPKTDAGFMIAVCKQT</sequence>
<dbReference type="InterPro" id="IPR011705">
    <property type="entry name" value="BACK"/>
</dbReference>
<dbReference type="CDD" id="cd23767">
    <property type="entry name" value="IQCD"/>
    <property type="match status" value="2"/>
</dbReference>
<evidence type="ECO:0000259" key="1">
    <source>
        <dbReference type="Pfam" id="PF07707"/>
    </source>
</evidence>
<gene>
    <name evidence="2" type="ORF">AVEN_232704_1</name>
</gene>
<accession>A0A4Y2LWN4</accession>
<evidence type="ECO:0000313" key="3">
    <source>
        <dbReference type="Proteomes" id="UP000499080"/>
    </source>
</evidence>
<dbReference type="InterPro" id="IPR027417">
    <property type="entry name" value="P-loop_NTPase"/>
</dbReference>
<dbReference type="Proteomes" id="UP000499080">
    <property type="component" value="Unassembled WGS sequence"/>
</dbReference>
<reference evidence="2 3" key="1">
    <citation type="journal article" date="2019" name="Sci. Rep.">
        <title>Orb-weaving spider Araneus ventricosus genome elucidates the spidroin gene catalogue.</title>
        <authorList>
            <person name="Kono N."/>
            <person name="Nakamura H."/>
            <person name="Ohtoshi R."/>
            <person name="Moran D.A.P."/>
            <person name="Shinohara A."/>
            <person name="Yoshida Y."/>
            <person name="Fujiwara M."/>
            <person name="Mori M."/>
            <person name="Tomita M."/>
            <person name="Arakawa K."/>
        </authorList>
    </citation>
    <scope>NUCLEOTIDE SEQUENCE [LARGE SCALE GENOMIC DNA]</scope>
</reference>
<dbReference type="PROSITE" id="PS50096">
    <property type="entry name" value="IQ"/>
    <property type="match status" value="2"/>
</dbReference>
<dbReference type="OrthoDB" id="6429198at2759"/>
<dbReference type="SUPFAM" id="SSF52540">
    <property type="entry name" value="P-loop containing nucleoside triphosphate hydrolases"/>
    <property type="match status" value="1"/>
</dbReference>
<evidence type="ECO:0000313" key="2">
    <source>
        <dbReference type="EMBL" id="GBN17936.1"/>
    </source>
</evidence>
<dbReference type="Pfam" id="PF07707">
    <property type="entry name" value="BACK"/>
    <property type="match status" value="1"/>
</dbReference>
<dbReference type="InterPro" id="IPR000048">
    <property type="entry name" value="IQ_motif_EF-hand-BS"/>
</dbReference>